<protein>
    <submittedName>
        <fullName evidence="1">Uncharacterized protein</fullName>
    </submittedName>
</protein>
<dbReference type="EMBL" id="RQEV01000005">
    <property type="protein sequence ID" value="TGK20297.1"/>
    <property type="molecule type" value="Genomic_DNA"/>
</dbReference>
<comment type="caution">
    <text evidence="1">The sequence shown here is derived from an EMBL/GenBank/DDBJ whole genome shotgun (WGS) entry which is preliminary data.</text>
</comment>
<dbReference type="AlphaFoldDB" id="A0A4R9GT27"/>
<sequence length="63" mass="7123">MVWNALKEGVLPEKSQPTLFRDKKGGYFLGEVGTDGLIKKTESGYRYSIRDGFVTHWAYVKGP</sequence>
<dbReference type="RefSeq" id="WP_135812603.1">
    <property type="nucleotide sequence ID" value="NZ_RQEV01000005.1"/>
</dbReference>
<accession>A0A4R9GT27</accession>
<evidence type="ECO:0000313" key="1">
    <source>
        <dbReference type="EMBL" id="TGK20297.1"/>
    </source>
</evidence>
<organism evidence="1 2">
    <name type="scientific">Leptospira fluminis</name>
    <dbReference type="NCBI Taxonomy" id="2484979"/>
    <lineage>
        <taxon>Bacteria</taxon>
        <taxon>Pseudomonadati</taxon>
        <taxon>Spirochaetota</taxon>
        <taxon>Spirochaetia</taxon>
        <taxon>Leptospirales</taxon>
        <taxon>Leptospiraceae</taxon>
        <taxon>Leptospira</taxon>
    </lineage>
</organism>
<dbReference type="Proteomes" id="UP000297855">
    <property type="component" value="Unassembled WGS sequence"/>
</dbReference>
<evidence type="ECO:0000313" key="2">
    <source>
        <dbReference type="Proteomes" id="UP000297855"/>
    </source>
</evidence>
<reference evidence="1" key="1">
    <citation type="journal article" date="2019" name="PLoS Negl. Trop. Dis.">
        <title>Revisiting the worldwide diversity of Leptospira species in the environment.</title>
        <authorList>
            <person name="Vincent A.T."/>
            <person name="Schiettekatte O."/>
            <person name="Bourhy P."/>
            <person name="Veyrier F.J."/>
            <person name="Picardeau M."/>
        </authorList>
    </citation>
    <scope>NUCLEOTIDE SEQUENCE [LARGE SCALE GENOMIC DNA]</scope>
    <source>
        <strain evidence="1">SCS5</strain>
    </source>
</reference>
<name>A0A4R9GT27_9LEPT</name>
<proteinExistence type="predicted"/>
<gene>
    <name evidence="1" type="ORF">EHO61_05280</name>
</gene>
<dbReference type="OrthoDB" id="9925087at2"/>
<keyword evidence="2" id="KW-1185">Reference proteome</keyword>